<reference evidence="2 3" key="1">
    <citation type="journal article" date="2016" name="Nat. Commun.">
        <title>Thousands of microbial genomes shed light on interconnected biogeochemical processes in an aquifer system.</title>
        <authorList>
            <person name="Anantharaman K."/>
            <person name="Brown C.T."/>
            <person name="Hug L.A."/>
            <person name="Sharon I."/>
            <person name="Castelle C.J."/>
            <person name="Probst A.J."/>
            <person name="Thomas B.C."/>
            <person name="Singh A."/>
            <person name="Wilkins M.J."/>
            <person name="Karaoz U."/>
            <person name="Brodie E.L."/>
            <person name="Williams K.H."/>
            <person name="Hubbard S.S."/>
            <person name="Banfield J.F."/>
        </authorList>
    </citation>
    <scope>NUCLEOTIDE SEQUENCE [LARGE SCALE GENOMIC DNA]</scope>
</reference>
<dbReference type="InterPro" id="IPR052159">
    <property type="entry name" value="Competence_DNA_uptake"/>
</dbReference>
<dbReference type="InterPro" id="IPR036866">
    <property type="entry name" value="RibonucZ/Hydroxyglut_hydro"/>
</dbReference>
<sequence length="296" mass="32336">MWKWAREHAHVTLILVLVAVSAIVWSAVWRESSKVLTVSFLNVGQGDAIFIETPSGAQMLVDGGKNRAVLRELSRVSSWYDRTIDVAVATHPDQDHIGGLVDVLERYRVNTVIESGVLDNGAGITAFEKAVAEENVRPVRGRASNGARRHIATRGDVIDFGDGVYFEILFPDRAVPGLETNTASVIGRLVYGNTSFMLTGDSPQTIEEYLVRIGTERLPAQVLKVGHHGSKTSSSPLFLGYVNPNFAVYSRGCDNSYGHPHADVVALFKQFEIETFDTCTDGTITFVSDGQTVGLR</sequence>
<gene>
    <name evidence="2" type="ORF">A3A34_03295</name>
</gene>
<protein>
    <recommendedName>
        <fullName evidence="1">Metallo-beta-lactamase domain-containing protein</fullName>
    </recommendedName>
</protein>
<dbReference type="Proteomes" id="UP000178587">
    <property type="component" value="Unassembled WGS sequence"/>
</dbReference>
<dbReference type="EMBL" id="MFLU01000001">
    <property type="protein sequence ID" value="OGG76233.1"/>
    <property type="molecule type" value="Genomic_DNA"/>
</dbReference>
<evidence type="ECO:0000313" key="2">
    <source>
        <dbReference type="EMBL" id="OGG76233.1"/>
    </source>
</evidence>
<evidence type="ECO:0000259" key="1">
    <source>
        <dbReference type="Pfam" id="PF00753"/>
    </source>
</evidence>
<dbReference type="STRING" id="1798507.A3A34_03295"/>
<organism evidence="2 3">
    <name type="scientific">Candidatus Kaiserbacteria bacterium RIFCSPLOWO2_01_FULL_50_24</name>
    <dbReference type="NCBI Taxonomy" id="1798507"/>
    <lineage>
        <taxon>Bacteria</taxon>
        <taxon>Candidatus Kaiseribacteriota</taxon>
    </lineage>
</organism>
<dbReference type="SUPFAM" id="SSF56281">
    <property type="entry name" value="Metallo-hydrolase/oxidoreductase"/>
    <property type="match status" value="1"/>
</dbReference>
<comment type="caution">
    <text evidence="2">The sequence shown here is derived from an EMBL/GenBank/DDBJ whole genome shotgun (WGS) entry which is preliminary data.</text>
</comment>
<dbReference type="InterPro" id="IPR001279">
    <property type="entry name" value="Metallo-B-lactamas"/>
</dbReference>
<dbReference type="Pfam" id="PF00753">
    <property type="entry name" value="Lactamase_B"/>
    <property type="match status" value="1"/>
</dbReference>
<accession>A0A1F6ERI5</accession>
<dbReference type="AlphaFoldDB" id="A0A1F6ERI5"/>
<dbReference type="Gene3D" id="3.60.15.10">
    <property type="entry name" value="Ribonuclease Z/Hydroxyacylglutathione hydrolase-like"/>
    <property type="match status" value="1"/>
</dbReference>
<dbReference type="CDD" id="cd07731">
    <property type="entry name" value="ComA-like_MBL-fold"/>
    <property type="match status" value="1"/>
</dbReference>
<name>A0A1F6ERI5_9BACT</name>
<evidence type="ECO:0000313" key="3">
    <source>
        <dbReference type="Proteomes" id="UP000178587"/>
    </source>
</evidence>
<proteinExistence type="predicted"/>
<dbReference type="InterPro" id="IPR035681">
    <property type="entry name" value="ComA-like_MBL"/>
</dbReference>
<dbReference type="PANTHER" id="PTHR30619">
    <property type="entry name" value="DNA INTERNALIZATION/COMPETENCE PROTEIN COMEC/REC2"/>
    <property type="match status" value="1"/>
</dbReference>
<dbReference type="PANTHER" id="PTHR30619:SF1">
    <property type="entry name" value="RECOMBINATION PROTEIN 2"/>
    <property type="match status" value="1"/>
</dbReference>
<feature type="domain" description="Metallo-beta-lactamase" evidence="1">
    <location>
        <begin position="42"/>
        <end position="246"/>
    </location>
</feature>